<keyword evidence="3" id="KW-0687">Ribonucleoprotein</keyword>
<evidence type="ECO:0000256" key="3">
    <source>
        <dbReference type="ARBA" id="ARBA00023274"/>
    </source>
</evidence>
<evidence type="ECO:0000313" key="6">
    <source>
        <dbReference type="Proteomes" id="UP000386466"/>
    </source>
</evidence>
<dbReference type="GO" id="GO:0006412">
    <property type="term" value="P:translation"/>
    <property type="evidence" value="ECO:0007669"/>
    <property type="project" value="InterPro"/>
</dbReference>
<gene>
    <name evidence="5" type="ORF">LYPA_23C002537</name>
</gene>
<name>A0A485MP41_LYNPA</name>
<reference evidence="5 6" key="1">
    <citation type="submission" date="2019-01" db="EMBL/GenBank/DDBJ databases">
        <authorList>
            <person name="Alioto T."/>
            <person name="Alioto T."/>
        </authorList>
    </citation>
    <scope>NUCLEOTIDE SEQUENCE [LARGE SCALE GENOMIC DNA]</scope>
</reference>
<dbReference type="EMBL" id="CAAGRJ010004182">
    <property type="protein sequence ID" value="VFV22209.1"/>
    <property type="molecule type" value="Genomic_DNA"/>
</dbReference>
<accession>A0A485MP41</accession>
<protein>
    <submittedName>
        <fullName evidence="5">28s ribosomal protein</fullName>
    </submittedName>
</protein>
<dbReference type="Gene3D" id="1.10.455.10">
    <property type="entry name" value="Ribosomal protein S7 domain"/>
    <property type="match status" value="1"/>
</dbReference>
<evidence type="ECO:0000259" key="4">
    <source>
        <dbReference type="Pfam" id="PF00177"/>
    </source>
</evidence>
<sequence>MKTSSVFEDPVISKSSNMMMKGRNKVLATSFMMQTLEAAAIKRNPYTIFHQALENCEPVIGLVPILRGGHLYQVPVLLADWRRHFLAMKWMITECTEKHWRMLMPERSLHELLEAFHNQGTMIKKYDMNKMTEAIHALAHYCWC</sequence>
<dbReference type="InterPro" id="IPR023798">
    <property type="entry name" value="Ribosomal_uS7_dom"/>
</dbReference>
<evidence type="ECO:0000256" key="1">
    <source>
        <dbReference type="ARBA" id="ARBA00007151"/>
    </source>
</evidence>
<proteinExistence type="inferred from homology"/>
<dbReference type="GO" id="GO:1990904">
    <property type="term" value="C:ribonucleoprotein complex"/>
    <property type="evidence" value="ECO:0007669"/>
    <property type="project" value="UniProtKB-KW"/>
</dbReference>
<dbReference type="PIRSF" id="PIRSF002122">
    <property type="entry name" value="RPS7p_RPS7a_RPS5e_RPS7o"/>
    <property type="match status" value="1"/>
</dbReference>
<keyword evidence="2 5" id="KW-0689">Ribosomal protein</keyword>
<dbReference type="InterPro" id="IPR036823">
    <property type="entry name" value="Ribosomal_uS7_dom_sf"/>
</dbReference>
<dbReference type="PANTHER" id="PTHR11205">
    <property type="entry name" value="RIBOSOMAL PROTEIN S7"/>
    <property type="match status" value="1"/>
</dbReference>
<evidence type="ECO:0000256" key="2">
    <source>
        <dbReference type="ARBA" id="ARBA00022980"/>
    </source>
</evidence>
<dbReference type="InterPro" id="IPR000235">
    <property type="entry name" value="Ribosomal_uS7"/>
</dbReference>
<dbReference type="AlphaFoldDB" id="A0A485MP41"/>
<dbReference type="SUPFAM" id="SSF47973">
    <property type="entry name" value="Ribosomal protein S7"/>
    <property type="match status" value="1"/>
</dbReference>
<feature type="domain" description="Small ribosomal subunit protein uS7" evidence="4">
    <location>
        <begin position="4"/>
        <end position="134"/>
    </location>
</feature>
<comment type="similarity">
    <text evidence="1">Belongs to the universal ribosomal protein uS7 family.</text>
</comment>
<dbReference type="GO" id="GO:0005840">
    <property type="term" value="C:ribosome"/>
    <property type="evidence" value="ECO:0007669"/>
    <property type="project" value="UniProtKB-KW"/>
</dbReference>
<evidence type="ECO:0000313" key="5">
    <source>
        <dbReference type="EMBL" id="VFV22209.1"/>
    </source>
</evidence>
<dbReference type="Proteomes" id="UP000386466">
    <property type="component" value="Unassembled WGS sequence"/>
</dbReference>
<organism evidence="5 6">
    <name type="scientific">Lynx pardinus</name>
    <name type="common">Iberian lynx</name>
    <name type="synonym">Felis pardina</name>
    <dbReference type="NCBI Taxonomy" id="191816"/>
    <lineage>
        <taxon>Eukaryota</taxon>
        <taxon>Metazoa</taxon>
        <taxon>Chordata</taxon>
        <taxon>Craniata</taxon>
        <taxon>Vertebrata</taxon>
        <taxon>Euteleostomi</taxon>
        <taxon>Mammalia</taxon>
        <taxon>Eutheria</taxon>
        <taxon>Laurasiatheria</taxon>
        <taxon>Carnivora</taxon>
        <taxon>Feliformia</taxon>
        <taxon>Felidae</taxon>
        <taxon>Felinae</taxon>
        <taxon>Lynx</taxon>
    </lineage>
</organism>
<dbReference type="Pfam" id="PF00177">
    <property type="entry name" value="Ribosomal_S7"/>
    <property type="match status" value="1"/>
</dbReference>
<keyword evidence="6" id="KW-1185">Reference proteome</keyword>